<evidence type="ECO:0000259" key="3">
    <source>
        <dbReference type="Pfam" id="PF00425"/>
    </source>
</evidence>
<reference evidence="5 6" key="1">
    <citation type="submission" date="2017-04" db="EMBL/GenBank/DDBJ databases">
        <title>Draft genome sequence of Zooshikella ganghwensis VG4 isolated from Red Sea sediments.</title>
        <authorList>
            <person name="Rehman Z."/>
            <person name="Alam I."/>
            <person name="Kamau A."/>
            <person name="Bajic V."/>
            <person name="Leiknes T."/>
        </authorList>
    </citation>
    <scope>NUCLEOTIDE SEQUENCE [LARGE SCALE GENOMIC DNA]</scope>
    <source>
        <strain evidence="5 6">VG4</strain>
    </source>
</reference>
<keyword evidence="2 5" id="KW-0808">Transferase</keyword>
<dbReference type="Proteomes" id="UP000257039">
    <property type="component" value="Unassembled WGS sequence"/>
</dbReference>
<feature type="domain" description="Chorismate-utilising enzyme C-terminal" evidence="3">
    <location>
        <begin position="204"/>
        <end position="454"/>
    </location>
</feature>
<dbReference type="PANTHER" id="PTHR11236:SF50">
    <property type="entry name" value="AMINODEOXYCHORISMATE SYNTHASE COMPONENT 1"/>
    <property type="match status" value="1"/>
</dbReference>
<dbReference type="NCBIfam" id="TIGR00553">
    <property type="entry name" value="pabB"/>
    <property type="match status" value="1"/>
</dbReference>
<dbReference type="InterPro" id="IPR015890">
    <property type="entry name" value="Chorismate_C"/>
</dbReference>
<evidence type="ECO:0000256" key="1">
    <source>
        <dbReference type="ARBA" id="ARBA00013139"/>
    </source>
</evidence>
<protein>
    <recommendedName>
        <fullName evidence="1">aminodeoxychorismate synthase</fullName>
        <ecNumber evidence="1">2.6.1.85</ecNumber>
    </recommendedName>
</protein>
<gene>
    <name evidence="5" type="primary">pabB</name>
    <name evidence="5" type="ORF">B9G39_12170</name>
</gene>
<dbReference type="InterPro" id="IPR005801">
    <property type="entry name" value="ADC_synthase"/>
</dbReference>
<keyword evidence="6" id="KW-1185">Reference proteome</keyword>
<sequence length="473" mass="52842">MNEPTLTVIPIPYQPSWTYFSRLRVWSYAAWLDSSTKPASYTDSQVDILTAEPEVVLKRRGGQIYKDGQLYSLAENTEKKASLRQSSSPFPLMREIAANYAVAADEIPEGIPFVGGWLGWWGYDLKSATEPKRFSSEPTQTDMVVGLYLWAIVLDHRQQQGYVVVHKDCRLGQAEILARVFSQVGRPHDTFQLHGPFNSATSCTQYHQQFNAIQHYIRQGDCYQVNLTQRFSATYGGDIADAYLALRGVSPAPFSAWLDFPDIAVMSISPERFIQVKAGKVETKPIKGTRPRHADPELDQQLADELRHSGKDQAENVMIVDLLRNDLSKHCLKVRVPQLFALERFSNVHHLVSTVTATLKDDADCYHILEDSFPGGSITGAPKVRAMEIIDALEPVSRQAYCGCIGYISLNGSMDTNIAIRTLVAEQGQLHCWGGGGIVADSEADAEYQESITKVRNLLSCLEAFQYQQAIEE</sequence>
<dbReference type="GO" id="GO:0046820">
    <property type="term" value="F:4-amino-4-deoxychorismate synthase activity"/>
    <property type="evidence" value="ECO:0007669"/>
    <property type="project" value="UniProtKB-EC"/>
</dbReference>
<evidence type="ECO:0000313" key="6">
    <source>
        <dbReference type="Proteomes" id="UP000257039"/>
    </source>
</evidence>
<dbReference type="EC" id="2.6.1.85" evidence="1"/>
<comment type="caution">
    <text evidence="5">The sequence shown here is derived from an EMBL/GenBank/DDBJ whole genome shotgun (WGS) entry which is preliminary data.</text>
</comment>
<dbReference type="Pfam" id="PF00425">
    <property type="entry name" value="Chorismate_bind"/>
    <property type="match status" value="1"/>
</dbReference>
<accession>A0A4P9VPZ4</accession>
<proteinExistence type="predicted"/>
<evidence type="ECO:0000259" key="4">
    <source>
        <dbReference type="Pfam" id="PF04715"/>
    </source>
</evidence>
<dbReference type="InterPro" id="IPR006805">
    <property type="entry name" value="Anth_synth_I_N"/>
</dbReference>
<evidence type="ECO:0000256" key="2">
    <source>
        <dbReference type="ARBA" id="ARBA00022679"/>
    </source>
</evidence>
<dbReference type="PRINTS" id="PR00095">
    <property type="entry name" value="ANTSNTHASEI"/>
</dbReference>
<dbReference type="Pfam" id="PF04715">
    <property type="entry name" value="Anth_synt_I_N"/>
    <property type="match status" value="1"/>
</dbReference>
<keyword evidence="5" id="KW-0032">Aminotransferase</keyword>
<feature type="domain" description="Anthranilate synthase component I N-terminal" evidence="4">
    <location>
        <begin position="21"/>
        <end position="162"/>
    </location>
</feature>
<dbReference type="RefSeq" id="WP_094787351.1">
    <property type="nucleotide sequence ID" value="NZ_NDXW01000001.1"/>
</dbReference>
<dbReference type="InterPro" id="IPR019999">
    <property type="entry name" value="Anth_synth_I-like"/>
</dbReference>
<dbReference type="PANTHER" id="PTHR11236">
    <property type="entry name" value="AMINOBENZOATE/ANTHRANILATE SYNTHASE"/>
    <property type="match status" value="1"/>
</dbReference>
<dbReference type="EMBL" id="NDXW01000001">
    <property type="protein sequence ID" value="RDH44142.1"/>
    <property type="molecule type" value="Genomic_DNA"/>
</dbReference>
<dbReference type="AlphaFoldDB" id="A0A4P9VPZ4"/>
<organism evidence="5 6">
    <name type="scientific">Zooshikella ganghwensis</name>
    <dbReference type="NCBI Taxonomy" id="202772"/>
    <lineage>
        <taxon>Bacteria</taxon>
        <taxon>Pseudomonadati</taxon>
        <taxon>Pseudomonadota</taxon>
        <taxon>Gammaproteobacteria</taxon>
        <taxon>Oceanospirillales</taxon>
        <taxon>Zooshikellaceae</taxon>
        <taxon>Zooshikella</taxon>
    </lineage>
</organism>
<dbReference type="GO" id="GO:0000162">
    <property type="term" value="P:L-tryptophan biosynthetic process"/>
    <property type="evidence" value="ECO:0007669"/>
    <property type="project" value="TreeGrafter"/>
</dbReference>
<dbReference type="InterPro" id="IPR005802">
    <property type="entry name" value="ADC_synth_comp_1"/>
</dbReference>
<evidence type="ECO:0000313" key="5">
    <source>
        <dbReference type="EMBL" id="RDH44142.1"/>
    </source>
</evidence>
<dbReference type="GO" id="GO:0009396">
    <property type="term" value="P:folic acid-containing compound biosynthetic process"/>
    <property type="evidence" value="ECO:0007669"/>
    <property type="project" value="InterPro"/>
</dbReference>
<dbReference type="Gene3D" id="3.60.120.10">
    <property type="entry name" value="Anthranilate synthase"/>
    <property type="match status" value="1"/>
</dbReference>
<name>A0A4P9VPZ4_9GAMM</name>
<dbReference type="SUPFAM" id="SSF56322">
    <property type="entry name" value="ADC synthase"/>
    <property type="match status" value="1"/>
</dbReference>